<dbReference type="EMBL" id="JARQZJ010000148">
    <property type="protein sequence ID" value="KAK9893089.1"/>
    <property type="molecule type" value="Genomic_DNA"/>
</dbReference>
<dbReference type="PANTHER" id="PTHR23110">
    <property type="entry name" value="BTB DOMAIN TRANSCRIPTION FACTOR"/>
    <property type="match status" value="1"/>
</dbReference>
<keyword evidence="4" id="KW-0804">Transcription</keyword>
<gene>
    <name evidence="9" type="ORF">WA026_023713</name>
</gene>
<dbReference type="SMART" id="SM00225">
    <property type="entry name" value="BTB"/>
    <property type="match status" value="1"/>
</dbReference>
<evidence type="ECO:0000256" key="7">
    <source>
        <dbReference type="SAM" id="MobiDB-lite"/>
    </source>
</evidence>
<dbReference type="GO" id="GO:0046660">
    <property type="term" value="P:female sex differentiation"/>
    <property type="evidence" value="ECO:0007669"/>
    <property type="project" value="UniProtKB-ARBA"/>
</dbReference>
<name>A0AAW1VCG6_9CUCU</name>
<dbReference type="CDD" id="cd18315">
    <property type="entry name" value="BTB_POZ_BAB-like"/>
    <property type="match status" value="1"/>
</dbReference>
<dbReference type="InterPro" id="IPR000210">
    <property type="entry name" value="BTB/POZ_dom"/>
</dbReference>
<feature type="compositionally biased region" description="Low complexity" evidence="7">
    <location>
        <begin position="187"/>
        <end position="198"/>
    </location>
</feature>
<dbReference type="PANTHER" id="PTHR23110:SF109">
    <property type="entry name" value="FI07618P-RELATED"/>
    <property type="match status" value="1"/>
</dbReference>
<dbReference type="Proteomes" id="UP001431783">
    <property type="component" value="Unassembled WGS sequence"/>
</dbReference>
<protein>
    <recommendedName>
        <fullName evidence="8">BTB domain-containing protein</fullName>
    </recommendedName>
</protein>
<feature type="region of interest" description="Disordered" evidence="7">
    <location>
        <begin position="148"/>
        <end position="232"/>
    </location>
</feature>
<feature type="compositionally biased region" description="Polar residues" evidence="7">
    <location>
        <begin position="148"/>
        <end position="160"/>
    </location>
</feature>
<keyword evidence="10" id="KW-1185">Reference proteome</keyword>
<comment type="subcellular location">
    <subcellularLocation>
        <location evidence="1">Nucleus</location>
    </subcellularLocation>
</comment>
<dbReference type="PROSITE" id="PS50097">
    <property type="entry name" value="BTB"/>
    <property type="match status" value="1"/>
</dbReference>
<dbReference type="GO" id="GO:0006357">
    <property type="term" value="P:regulation of transcription by RNA polymerase II"/>
    <property type="evidence" value="ECO:0007669"/>
    <property type="project" value="TreeGrafter"/>
</dbReference>
<dbReference type="GO" id="GO:0005634">
    <property type="term" value="C:nucleus"/>
    <property type="evidence" value="ECO:0007669"/>
    <property type="project" value="UniProtKB-SubCell"/>
</dbReference>
<dbReference type="GO" id="GO:0003680">
    <property type="term" value="F:minor groove of adenine-thymine-rich DNA binding"/>
    <property type="evidence" value="ECO:0007669"/>
    <property type="project" value="UniProtKB-ARBA"/>
</dbReference>
<dbReference type="GO" id="GO:0007478">
    <property type="term" value="P:leg disc morphogenesis"/>
    <property type="evidence" value="ECO:0007669"/>
    <property type="project" value="UniProtKB-ARBA"/>
</dbReference>
<evidence type="ECO:0000313" key="9">
    <source>
        <dbReference type="EMBL" id="KAK9893089.1"/>
    </source>
</evidence>
<evidence type="ECO:0000256" key="2">
    <source>
        <dbReference type="ARBA" id="ARBA00023015"/>
    </source>
</evidence>
<dbReference type="SUPFAM" id="SSF54695">
    <property type="entry name" value="POZ domain"/>
    <property type="match status" value="1"/>
</dbReference>
<evidence type="ECO:0000313" key="10">
    <source>
        <dbReference type="Proteomes" id="UP001431783"/>
    </source>
</evidence>
<dbReference type="Gene3D" id="3.30.710.10">
    <property type="entry name" value="Potassium Channel Kv1.1, Chain A"/>
    <property type="match status" value="1"/>
</dbReference>
<proteinExistence type="predicted"/>
<evidence type="ECO:0000256" key="3">
    <source>
        <dbReference type="ARBA" id="ARBA00023125"/>
    </source>
</evidence>
<keyword evidence="2" id="KW-0805">Transcription regulation</keyword>
<organism evidence="9 10">
    <name type="scientific">Henosepilachna vigintioctopunctata</name>
    <dbReference type="NCBI Taxonomy" id="420089"/>
    <lineage>
        <taxon>Eukaryota</taxon>
        <taxon>Metazoa</taxon>
        <taxon>Ecdysozoa</taxon>
        <taxon>Arthropoda</taxon>
        <taxon>Hexapoda</taxon>
        <taxon>Insecta</taxon>
        <taxon>Pterygota</taxon>
        <taxon>Neoptera</taxon>
        <taxon>Endopterygota</taxon>
        <taxon>Coleoptera</taxon>
        <taxon>Polyphaga</taxon>
        <taxon>Cucujiformia</taxon>
        <taxon>Coccinelloidea</taxon>
        <taxon>Coccinellidae</taxon>
        <taxon>Epilachninae</taxon>
        <taxon>Epilachnini</taxon>
        <taxon>Henosepilachna</taxon>
    </lineage>
</organism>
<dbReference type="InterPro" id="IPR011333">
    <property type="entry name" value="SKP1/BTB/POZ_sf"/>
</dbReference>
<keyword evidence="3" id="KW-0238">DNA-binding</keyword>
<feature type="domain" description="BTB" evidence="8">
    <location>
        <begin position="36"/>
        <end position="101"/>
    </location>
</feature>
<keyword evidence="5" id="KW-0539">Nucleus</keyword>
<comment type="function">
    <text evidence="6">Probably acts as a transcriptional regulator. Required for the specification of the tarsal segment. Also involved in antenna development.</text>
</comment>
<evidence type="ECO:0000256" key="1">
    <source>
        <dbReference type="ARBA" id="ARBA00004123"/>
    </source>
</evidence>
<dbReference type="FunFam" id="3.30.710.10:FF:000120">
    <property type="entry name" value="Bric a brac 2, isoform B"/>
    <property type="match status" value="1"/>
</dbReference>
<dbReference type="Pfam" id="PF00651">
    <property type="entry name" value="BTB"/>
    <property type="match status" value="1"/>
</dbReference>
<dbReference type="InterPro" id="IPR051095">
    <property type="entry name" value="Dros_DevTransReg"/>
</dbReference>
<evidence type="ECO:0000256" key="4">
    <source>
        <dbReference type="ARBA" id="ARBA00023163"/>
    </source>
</evidence>
<comment type="caution">
    <text evidence="9">The sequence shown here is derived from an EMBL/GenBank/DDBJ whole genome shotgun (WGS) entry which is preliminary data.</text>
</comment>
<sequence length="268" mass="29242">MQHPSGSPQQFCLRWNNYQTNLTNVFDQLLQSESFVDVTLACDGQSLKAHKMVLSACSPYFQTLFCENPCQHPIVIMRDIKWPELKAAVEFMYKGEINVSQEQIGPLLRVAESLKIRGLADVNGEQDTITTATGDVTTKPSPIKQLATTASNSMPQNSNHVMEWEGRDGGNNGHPTKKRRRSGERNSSISSPGGSALSTLADIPDPSLSVEMSPAPSSTPLPPSSSAEPMPLTLPLQSHLSHMPSADDMEIKPGIAEMIREEERVSAS</sequence>
<dbReference type="AlphaFoldDB" id="A0AAW1VCG6"/>
<dbReference type="GO" id="GO:0007455">
    <property type="term" value="P:eye-antennal disc morphogenesis"/>
    <property type="evidence" value="ECO:0007669"/>
    <property type="project" value="UniProtKB-ARBA"/>
</dbReference>
<reference evidence="9 10" key="1">
    <citation type="submission" date="2023-03" db="EMBL/GenBank/DDBJ databases">
        <title>Genome insight into feeding habits of ladybird beetles.</title>
        <authorList>
            <person name="Li H.-S."/>
            <person name="Huang Y.-H."/>
            <person name="Pang H."/>
        </authorList>
    </citation>
    <scope>NUCLEOTIDE SEQUENCE [LARGE SCALE GENOMIC DNA]</scope>
    <source>
        <strain evidence="9">SYSU_2023b</strain>
        <tissue evidence="9">Whole body</tissue>
    </source>
</reference>
<accession>A0AAW1VCG6</accession>
<evidence type="ECO:0000256" key="6">
    <source>
        <dbReference type="ARBA" id="ARBA00058541"/>
    </source>
</evidence>
<evidence type="ECO:0000256" key="5">
    <source>
        <dbReference type="ARBA" id="ARBA00023242"/>
    </source>
</evidence>
<evidence type="ECO:0000259" key="8">
    <source>
        <dbReference type="PROSITE" id="PS50097"/>
    </source>
</evidence>